<dbReference type="GO" id="GO:0004656">
    <property type="term" value="F:procollagen-proline 4-dioxygenase activity"/>
    <property type="evidence" value="ECO:0007669"/>
    <property type="project" value="TreeGrafter"/>
</dbReference>
<dbReference type="PANTHER" id="PTHR10869">
    <property type="entry name" value="PROLYL 4-HYDROXYLASE ALPHA SUBUNIT"/>
    <property type="match status" value="1"/>
</dbReference>
<dbReference type="Proteomes" id="UP001321473">
    <property type="component" value="Unassembled WGS sequence"/>
</dbReference>
<keyword evidence="6" id="KW-0408">Iron</keyword>
<protein>
    <recommendedName>
        <fullName evidence="8">Fe2OG dioxygenase domain-containing protein</fullName>
    </recommendedName>
</protein>
<dbReference type="InterPro" id="IPR044862">
    <property type="entry name" value="Pro_4_hyd_alph_FE2OG_OXY"/>
</dbReference>
<dbReference type="InterPro" id="IPR045054">
    <property type="entry name" value="P4HA-like"/>
</dbReference>
<accession>A0AAQ4D4L5</accession>
<evidence type="ECO:0000256" key="3">
    <source>
        <dbReference type="ARBA" id="ARBA00022896"/>
    </source>
</evidence>
<evidence type="ECO:0000313" key="10">
    <source>
        <dbReference type="Proteomes" id="UP001321473"/>
    </source>
</evidence>
<evidence type="ECO:0000259" key="8">
    <source>
        <dbReference type="PROSITE" id="PS51471"/>
    </source>
</evidence>
<dbReference type="Gene3D" id="2.60.120.620">
    <property type="entry name" value="q2cbj1_9rhob like domain"/>
    <property type="match status" value="1"/>
</dbReference>
<keyword evidence="10" id="KW-1185">Reference proteome</keyword>
<name>A0AAQ4D4L5_AMBAM</name>
<gene>
    <name evidence="9" type="ORF">V5799_004967</name>
</gene>
<keyword evidence="4" id="KW-0223">Dioxygenase</keyword>
<evidence type="ECO:0000256" key="6">
    <source>
        <dbReference type="ARBA" id="ARBA00023004"/>
    </source>
</evidence>
<dbReference type="GO" id="GO:0005783">
    <property type="term" value="C:endoplasmic reticulum"/>
    <property type="evidence" value="ECO:0007669"/>
    <property type="project" value="TreeGrafter"/>
</dbReference>
<feature type="chain" id="PRO_5042932448" description="Fe2OG dioxygenase domain-containing protein" evidence="7">
    <location>
        <begin position="20"/>
        <end position="484"/>
    </location>
</feature>
<dbReference type="SMART" id="SM00702">
    <property type="entry name" value="P4Hc"/>
    <property type="match status" value="1"/>
</dbReference>
<dbReference type="PROSITE" id="PS51471">
    <property type="entry name" value="FE2OG_OXY"/>
    <property type="match status" value="1"/>
</dbReference>
<keyword evidence="2" id="KW-0479">Metal-binding</keyword>
<keyword evidence="5" id="KW-0560">Oxidoreductase</keyword>
<dbReference type="InterPro" id="IPR006620">
    <property type="entry name" value="Pro_4_hyd_alph"/>
</dbReference>
<reference evidence="9 10" key="1">
    <citation type="journal article" date="2023" name="Arcadia Sci">
        <title>De novo assembly of a long-read Amblyomma americanum tick genome.</title>
        <authorList>
            <person name="Chou S."/>
            <person name="Poskanzer K.E."/>
            <person name="Rollins M."/>
            <person name="Thuy-Boun P.S."/>
        </authorList>
    </citation>
    <scope>NUCLEOTIDE SEQUENCE [LARGE SCALE GENOMIC DNA]</scope>
    <source>
        <strain evidence="9">F_SG_1</strain>
        <tissue evidence="9">Salivary glands</tissue>
    </source>
</reference>
<evidence type="ECO:0000256" key="1">
    <source>
        <dbReference type="ARBA" id="ARBA00001961"/>
    </source>
</evidence>
<dbReference type="GO" id="GO:0005506">
    <property type="term" value="F:iron ion binding"/>
    <property type="evidence" value="ECO:0007669"/>
    <property type="project" value="InterPro"/>
</dbReference>
<evidence type="ECO:0000256" key="4">
    <source>
        <dbReference type="ARBA" id="ARBA00022964"/>
    </source>
</evidence>
<dbReference type="Pfam" id="PF13640">
    <property type="entry name" value="2OG-FeII_Oxy_3"/>
    <property type="match status" value="1"/>
</dbReference>
<dbReference type="EMBL" id="JARKHS020035243">
    <property type="protein sequence ID" value="KAK8757405.1"/>
    <property type="molecule type" value="Genomic_DNA"/>
</dbReference>
<dbReference type="PANTHER" id="PTHR10869:SF246">
    <property type="entry name" value="TRANSMEMBRANE PROLYL 4-HYDROXYLASE"/>
    <property type="match status" value="1"/>
</dbReference>
<evidence type="ECO:0000313" key="9">
    <source>
        <dbReference type="EMBL" id="KAK8757405.1"/>
    </source>
</evidence>
<feature type="domain" description="Fe2OG dioxygenase" evidence="8">
    <location>
        <begin position="365"/>
        <end position="472"/>
    </location>
</feature>
<organism evidence="9 10">
    <name type="scientific">Amblyomma americanum</name>
    <name type="common">Lone star tick</name>
    <dbReference type="NCBI Taxonomy" id="6943"/>
    <lineage>
        <taxon>Eukaryota</taxon>
        <taxon>Metazoa</taxon>
        <taxon>Ecdysozoa</taxon>
        <taxon>Arthropoda</taxon>
        <taxon>Chelicerata</taxon>
        <taxon>Arachnida</taxon>
        <taxon>Acari</taxon>
        <taxon>Parasitiformes</taxon>
        <taxon>Ixodida</taxon>
        <taxon>Ixodoidea</taxon>
        <taxon>Ixodidae</taxon>
        <taxon>Amblyomminae</taxon>
        <taxon>Amblyomma</taxon>
    </lineage>
</organism>
<evidence type="ECO:0000256" key="2">
    <source>
        <dbReference type="ARBA" id="ARBA00022723"/>
    </source>
</evidence>
<dbReference type="InterPro" id="IPR005123">
    <property type="entry name" value="Oxoglu/Fe-dep_dioxygenase_dom"/>
</dbReference>
<evidence type="ECO:0000256" key="7">
    <source>
        <dbReference type="SAM" id="SignalP"/>
    </source>
</evidence>
<keyword evidence="7" id="KW-0732">Signal</keyword>
<keyword evidence="3" id="KW-0847">Vitamin C</keyword>
<proteinExistence type="predicted"/>
<evidence type="ECO:0000256" key="5">
    <source>
        <dbReference type="ARBA" id="ARBA00023002"/>
    </source>
</evidence>
<dbReference type="GO" id="GO:0031418">
    <property type="term" value="F:L-ascorbic acid binding"/>
    <property type="evidence" value="ECO:0007669"/>
    <property type="project" value="UniProtKB-KW"/>
</dbReference>
<feature type="signal peptide" evidence="7">
    <location>
        <begin position="1"/>
        <end position="19"/>
    </location>
</feature>
<comment type="cofactor">
    <cofactor evidence="1">
        <name>L-ascorbate</name>
        <dbReference type="ChEBI" id="CHEBI:38290"/>
    </cofactor>
</comment>
<sequence length="484" mass="53475">MKSWLLLLSGFLCTSCVLAGDYFRSVQGLSRLFLTEQAVAGALRRNLEPCEATWRRAAAVVPLVRNKLRVAALTRVGIRPGEKPLLRLLRRSALGALSGVLRDFRCPRPLIDNARFLPWPTAEDVDEAAAGICRLQKAYHIAPEHAVATMRSPKLPQPTADDMLSLAVHCSLRERTLAHEWGALGATDRRYTSFMTHYLPVLAPSIRTVRSKTWREVVGYPPEATVMWLYRDMVRGAIRSSFVSDSSFGKLCQSSRKGDTGPTSSLLCWLSSGKRGAASLAPFAVEALSAAEPRVWLIHNFMSATECAALRRLPETLAPAEVLNSKGGSEVRDFRTAEMSALKKNANTSAFYRRAEVMTGLSMAFAERVQVLNYGIGGHYEEHTDLLGPWTMETYGERLATLLVYLSDVAEGGATAFTMAGLSVTPRLGSALFWFNLKENRAGLWEPDLSTTHGSCPVLRGSKWIATLWIHERAQPADFNYMLP</sequence>
<dbReference type="AlphaFoldDB" id="A0AAQ4D4L5"/>
<comment type="caution">
    <text evidence="9">The sequence shown here is derived from an EMBL/GenBank/DDBJ whole genome shotgun (WGS) entry which is preliminary data.</text>
</comment>